<dbReference type="AlphaFoldDB" id="A0AAE4JS42"/>
<dbReference type="EMBL" id="JAPKIY010000020">
    <property type="protein sequence ID" value="MDS0898979.1"/>
    <property type="molecule type" value="Genomic_DNA"/>
</dbReference>
<dbReference type="Proteomes" id="UP001182247">
    <property type="component" value="Unassembled WGS sequence"/>
</dbReference>
<evidence type="ECO:0000313" key="1">
    <source>
        <dbReference type="EMBL" id="MDS0898979.1"/>
    </source>
</evidence>
<comment type="caution">
    <text evidence="1">The sequence shown here is derived from an EMBL/GenBank/DDBJ whole genome shotgun (WGS) entry which is preliminary data.</text>
</comment>
<reference evidence="1" key="1">
    <citation type="submission" date="2023-02" db="EMBL/GenBank/DDBJ databases">
        <title>Detection, antimicrobial susceptibility and genomic characterization of NDM-producing species of Morganellaceae, Yersiniaceae, and Enterobacteriaceae other than Klebsiella.</title>
        <authorList>
            <person name="Camargo C.H."/>
            <person name="Sacchi C.T."/>
            <person name="Campos K.R."/>
        </authorList>
    </citation>
    <scope>NUCLEOTIDE SEQUENCE</scope>
    <source>
        <strain evidence="1">1189_21</strain>
    </source>
</reference>
<protein>
    <submittedName>
        <fullName evidence="1">Type II toxin-antitoxin system RelE/ParE family toxin</fullName>
    </submittedName>
</protein>
<dbReference type="InterPro" id="IPR009241">
    <property type="entry name" value="HigB-like"/>
</dbReference>
<sequence length="106" mass="11931">MSEIKIHTDALQELHELPAPLRAKMTRQIDKLAAYGTSLPEPALQPARDGFFEFRVKVGDIGHGIYMYRKGKQIFALKIFAKSTAKLPSSMLTAAARRLEEMLNDE</sequence>
<accession>A0AAE4JS42</accession>
<dbReference type="Pfam" id="PF05973">
    <property type="entry name" value="Gp49"/>
    <property type="match status" value="1"/>
</dbReference>
<proteinExistence type="predicted"/>
<dbReference type="RefSeq" id="WP_260076070.1">
    <property type="nucleotide sequence ID" value="NZ_JALXUS010000004.1"/>
</dbReference>
<gene>
    <name evidence="1" type="ORF">OSC06_13445</name>
</gene>
<evidence type="ECO:0000313" key="2">
    <source>
        <dbReference type="Proteomes" id="UP001182247"/>
    </source>
</evidence>
<organism evidence="1 2">
    <name type="scientific">Morganella morganii</name>
    <name type="common">Proteus morganii</name>
    <dbReference type="NCBI Taxonomy" id="582"/>
    <lineage>
        <taxon>Bacteria</taxon>
        <taxon>Pseudomonadati</taxon>
        <taxon>Pseudomonadota</taxon>
        <taxon>Gammaproteobacteria</taxon>
        <taxon>Enterobacterales</taxon>
        <taxon>Morganellaceae</taxon>
        <taxon>Morganella</taxon>
    </lineage>
</organism>
<name>A0AAE4JS42_MORMO</name>